<dbReference type="RefSeq" id="WP_377177674.1">
    <property type="nucleotide sequence ID" value="NZ_JBHTMY010000003.1"/>
</dbReference>
<feature type="transmembrane region" description="Helical" evidence="8">
    <location>
        <begin position="28"/>
        <end position="46"/>
    </location>
</feature>
<dbReference type="InterPro" id="IPR007227">
    <property type="entry name" value="Cell_shape_determining_MreD"/>
</dbReference>
<evidence type="ECO:0000256" key="5">
    <source>
        <dbReference type="ARBA" id="ARBA00022960"/>
    </source>
</evidence>
<comment type="similarity">
    <text evidence="2">Belongs to the MreD family.</text>
</comment>
<sequence length="168" mass="19313">MNREILNNVLLFISLILLQVVVLNNINFLGYINPMLYILFIFFYPVKKLDSTFLILSFLLGLCIDFFANSGGVNAAATLFIAYIRIPVIKGVLGKTELDLTAFSFRKLKFGNMLTILFVLTLIHHFIVFQLEYFRLDNFFGILIKTFLTSIFTLVLLLLSFIFFSKGK</sequence>
<evidence type="ECO:0000256" key="6">
    <source>
        <dbReference type="ARBA" id="ARBA00022989"/>
    </source>
</evidence>
<evidence type="ECO:0000313" key="10">
    <source>
        <dbReference type="Proteomes" id="UP001597201"/>
    </source>
</evidence>
<proteinExistence type="inferred from homology"/>
<reference evidence="10" key="1">
    <citation type="journal article" date="2019" name="Int. J. Syst. Evol. Microbiol.">
        <title>The Global Catalogue of Microorganisms (GCM) 10K type strain sequencing project: providing services to taxonomists for standard genome sequencing and annotation.</title>
        <authorList>
            <consortium name="The Broad Institute Genomics Platform"/>
            <consortium name="The Broad Institute Genome Sequencing Center for Infectious Disease"/>
            <person name="Wu L."/>
            <person name="Ma J."/>
        </authorList>
    </citation>
    <scope>NUCLEOTIDE SEQUENCE [LARGE SCALE GENOMIC DNA]</scope>
    <source>
        <strain evidence="10">CCUG 61485</strain>
    </source>
</reference>
<protein>
    <submittedName>
        <fullName evidence="9">Rod shape-determining protein MreD</fullName>
    </submittedName>
</protein>
<keyword evidence="3" id="KW-1003">Cell membrane</keyword>
<comment type="caution">
    <text evidence="9">The sequence shown here is derived from an EMBL/GenBank/DDBJ whole genome shotgun (WGS) entry which is preliminary data.</text>
</comment>
<accession>A0ABW3Y2P0</accession>
<keyword evidence="7 8" id="KW-0472">Membrane</keyword>
<gene>
    <name evidence="9" type="primary">mreD</name>
    <name evidence="9" type="ORF">ACFQ39_07540</name>
</gene>
<dbReference type="EMBL" id="JBHTMY010000003">
    <property type="protein sequence ID" value="MFD1315466.1"/>
    <property type="molecule type" value="Genomic_DNA"/>
</dbReference>
<evidence type="ECO:0000313" key="9">
    <source>
        <dbReference type="EMBL" id="MFD1315466.1"/>
    </source>
</evidence>
<name>A0ABW3Y2P0_9FLAO</name>
<evidence type="ECO:0000256" key="4">
    <source>
        <dbReference type="ARBA" id="ARBA00022692"/>
    </source>
</evidence>
<evidence type="ECO:0000256" key="3">
    <source>
        <dbReference type="ARBA" id="ARBA00022475"/>
    </source>
</evidence>
<keyword evidence="6 8" id="KW-1133">Transmembrane helix</keyword>
<feature type="transmembrane region" description="Helical" evidence="8">
    <location>
        <begin position="139"/>
        <end position="164"/>
    </location>
</feature>
<evidence type="ECO:0000256" key="1">
    <source>
        <dbReference type="ARBA" id="ARBA00004651"/>
    </source>
</evidence>
<evidence type="ECO:0000256" key="2">
    <source>
        <dbReference type="ARBA" id="ARBA00007776"/>
    </source>
</evidence>
<feature type="transmembrane region" description="Helical" evidence="8">
    <location>
        <begin position="114"/>
        <end position="133"/>
    </location>
</feature>
<dbReference type="NCBIfam" id="TIGR03426">
    <property type="entry name" value="shape_MreD"/>
    <property type="match status" value="1"/>
</dbReference>
<keyword evidence="4 8" id="KW-0812">Transmembrane</keyword>
<feature type="transmembrane region" description="Helical" evidence="8">
    <location>
        <begin position="53"/>
        <end position="69"/>
    </location>
</feature>
<keyword evidence="5" id="KW-0133">Cell shape</keyword>
<comment type="subcellular location">
    <subcellularLocation>
        <location evidence="1">Cell membrane</location>
        <topology evidence="1">Multi-pass membrane protein</topology>
    </subcellularLocation>
</comment>
<organism evidence="9 10">
    <name type="scientific">Namhaeicola litoreus</name>
    <dbReference type="NCBI Taxonomy" id="1052145"/>
    <lineage>
        <taxon>Bacteria</taxon>
        <taxon>Pseudomonadati</taxon>
        <taxon>Bacteroidota</taxon>
        <taxon>Flavobacteriia</taxon>
        <taxon>Flavobacteriales</taxon>
        <taxon>Flavobacteriaceae</taxon>
        <taxon>Namhaeicola</taxon>
    </lineage>
</organism>
<evidence type="ECO:0000256" key="7">
    <source>
        <dbReference type="ARBA" id="ARBA00023136"/>
    </source>
</evidence>
<dbReference type="Proteomes" id="UP001597201">
    <property type="component" value="Unassembled WGS sequence"/>
</dbReference>
<evidence type="ECO:0000256" key="8">
    <source>
        <dbReference type="SAM" id="Phobius"/>
    </source>
</evidence>
<keyword evidence="10" id="KW-1185">Reference proteome</keyword>